<dbReference type="CDD" id="cd09880">
    <property type="entry name" value="PIN_Smg5-6-like"/>
    <property type="match status" value="1"/>
</dbReference>
<gene>
    <name evidence="4" type="ORF">VP01_1275g2</name>
</gene>
<comment type="caution">
    <text evidence="4">The sequence shown here is derived from an EMBL/GenBank/DDBJ whole genome shotgun (WGS) entry which is preliminary data.</text>
</comment>
<evidence type="ECO:0000256" key="2">
    <source>
        <dbReference type="SAM" id="MobiDB-lite"/>
    </source>
</evidence>
<dbReference type="GO" id="GO:0042162">
    <property type="term" value="F:telomeric DNA binding"/>
    <property type="evidence" value="ECO:0007669"/>
    <property type="project" value="TreeGrafter"/>
</dbReference>
<feature type="region of interest" description="Disordered" evidence="2">
    <location>
        <begin position="1474"/>
        <end position="1503"/>
    </location>
</feature>
<feature type="compositionally biased region" description="Acidic residues" evidence="2">
    <location>
        <begin position="1178"/>
        <end position="1201"/>
    </location>
</feature>
<feature type="region of interest" description="Disordered" evidence="2">
    <location>
        <begin position="1161"/>
        <end position="1202"/>
    </location>
</feature>
<dbReference type="GO" id="GO:0005697">
    <property type="term" value="C:telomerase holoenzyme complex"/>
    <property type="evidence" value="ECO:0007669"/>
    <property type="project" value="TreeGrafter"/>
</dbReference>
<feature type="compositionally biased region" description="Polar residues" evidence="2">
    <location>
        <begin position="208"/>
        <end position="251"/>
    </location>
</feature>
<dbReference type="PANTHER" id="PTHR15696:SF0">
    <property type="entry name" value="TELOMERASE-BINDING PROTEIN EST1A"/>
    <property type="match status" value="1"/>
</dbReference>
<feature type="compositionally biased region" description="Basic and acidic residues" evidence="2">
    <location>
        <begin position="97"/>
        <end position="115"/>
    </location>
</feature>
<feature type="compositionally biased region" description="Polar residues" evidence="2">
    <location>
        <begin position="1475"/>
        <end position="1484"/>
    </location>
</feature>
<dbReference type="Pfam" id="PF13638">
    <property type="entry name" value="PIN_4"/>
    <property type="match status" value="1"/>
</dbReference>
<dbReference type="PANTHER" id="PTHR15696">
    <property type="entry name" value="SMG-7 SUPPRESSOR WITH MORPHOLOGICAL EFFECT ON GENITALIA PROTEIN 7"/>
    <property type="match status" value="1"/>
</dbReference>
<dbReference type="OrthoDB" id="2017974at2759"/>
<dbReference type="Gene3D" id="1.25.40.10">
    <property type="entry name" value="Tetratricopeptide repeat domain"/>
    <property type="match status" value="1"/>
</dbReference>
<feature type="compositionally biased region" description="Polar residues" evidence="2">
    <location>
        <begin position="843"/>
        <end position="860"/>
    </location>
</feature>
<dbReference type="STRING" id="27349.A0A0L6VNW2"/>
<feature type="compositionally biased region" description="Polar residues" evidence="2">
    <location>
        <begin position="67"/>
        <end position="89"/>
    </location>
</feature>
<feature type="region of interest" description="Disordered" evidence="2">
    <location>
        <begin position="1217"/>
        <end position="1258"/>
    </location>
</feature>
<evidence type="ECO:0000256" key="1">
    <source>
        <dbReference type="SAM" id="Coils"/>
    </source>
</evidence>
<proteinExistence type="predicted"/>
<feature type="domain" description="PIN" evidence="3">
    <location>
        <begin position="1266"/>
        <end position="1453"/>
    </location>
</feature>
<evidence type="ECO:0000259" key="3">
    <source>
        <dbReference type="SMART" id="SM00670"/>
    </source>
</evidence>
<dbReference type="SMART" id="SM00670">
    <property type="entry name" value="PINc"/>
    <property type="match status" value="1"/>
</dbReference>
<dbReference type="InterPro" id="IPR011990">
    <property type="entry name" value="TPR-like_helical_dom_sf"/>
</dbReference>
<dbReference type="GO" id="GO:0070034">
    <property type="term" value="F:telomerase RNA binding"/>
    <property type="evidence" value="ECO:0007669"/>
    <property type="project" value="TreeGrafter"/>
</dbReference>
<reference evidence="4 5" key="1">
    <citation type="submission" date="2015-08" db="EMBL/GenBank/DDBJ databases">
        <title>Next Generation Sequencing and Analysis of the Genome of Puccinia sorghi L Schw, the Causal Agent of Maize Common Rust.</title>
        <authorList>
            <person name="Rochi L."/>
            <person name="Burguener G."/>
            <person name="Darino M."/>
            <person name="Turjanski A."/>
            <person name="Kreff E."/>
            <person name="Dieguez M.J."/>
            <person name="Sacco F."/>
        </authorList>
    </citation>
    <scope>NUCLEOTIDE SEQUENCE [LARGE SCALE GENOMIC DNA]</scope>
    <source>
        <strain evidence="4 5">RO10H11247</strain>
    </source>
</reference>
<feature type="compositionally biased region" description="Polar residues" evidence="2">
    <location>
        <begin position="274"/>
        <end position="287"/>
    </location>
</feature>
<dbReference type="GO" id="GO:0004540">
    <property type="term" value="F:RNA nuclease activity"/>
    <property type="evidence" value="ECO:0007669"/>
    <property type="project" value="UniProtKB-ARBA"/>
</dbReference>
<dbReference type="InterPro" id="IPR018834">
    <property type="entry name" value="DNA/RNA-bd_Est1-type"/>
</dbReference>
<feature type="region of interest" description="Disordered" evidence="2">
    <location>
        <begin position="792"/>
        <end position="815"/>
    </location>
</feature>
<feature type="coiled-coil region" evidence="1">
    <location>
        <begin position="329"/>
        <end position="356"/>
    </location>
</feature>
<feature type="region of interest" description="Disordered" evidence="2">
    <location>
        <begin position="1414"/>
        <end position="1437"/>
    </location>
</feature>
<dbReference type="EMBL" id="LAVV01003065">
    <property type="protein sequence ID" value="KNZ62396.1"/>
    <property type="molecule type" value="Genomic_DNA"/>
</dbReference>
<dbReference type="Pfam" id="PF10373">
    <property type="entry name" value="EST1_DNA_bind"/>
    <property type="match status" value="1"/>
</dbReference>
<dbReference type="Proteomes" id="UP000037035">
    <property type="component" value="Unassembled WGS sequence"/>
</dbReference>
<keyword evidence="1" id="KW-0175">Coiled coil</keyword>
<evidence type="ECO:0000313" key="5">
    <source>
        <dbReference type="Proteomes" id="UP000037035"/>
    </source>
</evidence>
<feature type="region of interest" description="Disordered" evidence="2">
    <location>
        <begin position="1"/>
        <end position="292"/>
    </location>
</feature>
<dbReference type="InterPro" id="IPR029060">
    <property type="entry name" value="PIN-like_dom_sf"/>
</dbReference>
<dbReference type="Gene3D" id="3.40.50.1010">
    <property type="entry name" value="5'-nuclease"/>
    <property type="match status" value="1"/>
</dbReference>
<protein>
    <recommendedName>
        <fullName evidence="3">PIN domain-containing protein</fullName>
    </recommendedName>
</protein>
<feature type="region of interest" description="Disordered" evidence="2">
    <location>
        <begin position="834"/>
        <end position="875"/>
    </location>
</feature>
<sequence>MVTSLEIECMAQPSSTTTLDSQQQPQDTQPSSHQPRRLPKDGARTIVDAVTAYQRRNARYPAERTAARNQTSDSNSPRPIQSHRTPNPENRSRQHRRTQDPRSERRDYFESEPHQQEQQAQPHCASSPLPSKKNFNRNRNSSRDPPTPNRSASKLFDPKLDSSFTTSKRSPEKTRREGRSTKPTKPQPQSNHHTLKIPAGTLEDHESSQSNLSQTSRGAPKNLSSRTRNAPTPDRGSQQKKNLARGSSTAEPRQLFDPRRHDPVKFASSKRPTELTTPKTCILTPSNGDHDSMASHPCPINEEMSHPPNPDELSKNDLVVNLKHAYKRIVSLETALKDEECAAKAKEEELRAREIRETQNHPSNTSKISSASLLRNHAHQKRQLHEEYWVKLSKQHRELAEAHQQFLEMALDPRLPASMHALPHKYNTPSRLWQIGFHQLLERLRHALPPSFNSAFNDQSSQLLLEHMTDFIYFAYGFYTALLEEQRLQPFKNVWVEQLGDLARYRMAVAGLTSKFSARNDVNPNSERSEASARCPDQDANNDDDSESGRKRIRPRARRPHKFREDGENELSLSSESQSSRLDLSSQESRSQLAPASPKIVPPRPGGSIGLAALGDWDCEEQEIWRATAKDWYAKGLADNPTTGRLHHHLALLSKGDELKTLYHYCKSLTAAHPYLPARESILPFFEQEHQARRSRPEVSINDLFVHLHGMLFTKIQLDDFDSELARFMEKLTEDRFLSAKQGRVPGGFGRQSGDIIAQSTMSNASWVMMGTVNVCAVLQYGLEDGVIRSSQQASHKSQDVHSRHKASSKATIGNAKATTIAPQAILLSNSAATNPDAEQRKPTCSISSQEGAAPSTGNGAESVPPDYSSSIAGNPDLYDEEHKAIMIKRTEVNDADEENDPIVFVWAAKLTFEIFKEVLQQNRSEDVCPYLTIILTFLGSLCQNGRVMKKLERFIPWERLINFFNQIPSSVQIRVPATLSARDSSSSSHFRLSDSPLFEDWCLRGMDWAGKGLFGRSYWRQQKSHSGSGVSPVDRTEEPGRLTFTSSHLNIDSELDVLVYLNGELELGPRDIDTNELTQVRSQLGRIDLKEEEEPQQRTGGPCPLSTDRWKRVGMVASWISTSHTGIKYEGPGSTYTISQSLRHKISRWEEEAKREEEERQLLKSQKKTAYHQIAQFDEEIDSRIDEDDEEEDDDDPDDSELVKSLKARRRELKMILNQTKNQPATKPVARKSHGGFQKKLPAHQPKPHPRNKNQTKMNVLPGYTTLVFDTNILIGMLKIVKDLLESEQFTIVIPLVVITELDGLKKRSSDQEPQARRLGEEALEAIKYLEQSIKSYSKILKIQTSKGNYLRDLSIRNEQINFQDFGATSGNPGQTGANGFITTNAARNLDDVVLRAASWQLEHFSNRLPSSFARPSTLLDQPKNKEHDGPADEMDQPEKVILLTLDRNLRLKARVRGILAADEKQIIGLVDSFSRSSDNPPQQAARGQRNVPSQASKTLIS</sequence>
<organism evidence="4 5">
    <name type="scientific">Puccinia sorghi</name>
    <dbReference type="NCBI Taxonomy" id="27349"/>
    <lineage>
        <taxon>Eukaryota</taxon>
        <taxon>Fungi</taxon>
        <taxon>Dikarya</taxon>
        <taxon>Basidiomycota</taxon>
        <taxon>Pucciniomycotina</taxon>
        <taxon>Pucciniomycetes</taxon>
        <taxon>Pucciniales</taxon>
        <taxon>Pucciniaceae</taxon>
        <taxon>Puccinia</taxon>
    </lineage>
</organism>
<accession>A0A0L6VNW2</accession>
<name>A0A0L6VNW2_9BASI</name>
<feature type="compositionally biased region" description="Polar residues" evidence="2">
    <location>
        <begin position="181"/>
        <end position="192"/>
    </location>
</feature>
<feature type="compositionally biased region" description="Basic and acidic residues" evidence="2">
    <location>
        <begin position="254"/>
        <end position="264"/>
    </location>
</feature>
<dbReference type="InterPro" id="IPR002716">
    <property type="entry name" value="PIN_dom"/>
</dbReference>
<dbReference type="SUPFAM" id="SSF88723">
    <property type="entry name" value="PIN domain-like"/>
    <property type="match status" value="1"/>
</dbReference>
<feature type="compositionally biased region" description="Basic and acidic residues" evidence="2">
    <location>
        <begin position="169"/>
        <end position="180"/>
    </location>
</feature>
<feature type="region of interest" description="Disordered" evidence="2">
    <location>
        <begin position="518"/>
        <end position="607"/>
    </location>
</feature>
<feature type="compositionally biased region" description="Basic residues" evidence="2">
    <location>
        <begin position="551"/>
        <end position="562"/>
    </location>
</feature>
<keyword evidence="5" id="KW-1185">Reference proteome</keyword>
<feature type="compositionally biased region" description="Low complexity" evidence="2">
    <location>
        <begin position="570"/>
        <end position="593"/>
    </location>
</feature>
<dbReference type="VEuPathDB" id="FungiDB:VP01_1275g2"/>
<dbReference type="GO" id="GO:0000184">
    <property type="term" value="P:nuclear-transcribed mRNA catabolic process, nonsense-mediated decay"/>
    <property type="evidence" value="ECO:0007669"/>
    <property type="project" value="TreeGrafter"/>
</dbReference>
<feature type="compositionally biased region" description="Low complexity" evidence="2">
    <location>
        <begin position="12"/>
        <end position="33"/>
    </location>
</feature>
<evidence type="ECO:0000313" key="4">
    <source>
        <dbReference type="EMBL" id="KNZ62396.1"/>
    </source>
</evidence>
<feature type="compositionally biased region" description="Polar residues" evidence="2">
    <location>
        <begin position="1492"/>
        <end position="1503"/>
    </location>
</feature>
<feature type="compositionally biased region" description="Low complexity" evidence="2">
    <location>
        <begin position="116"/>
        <end position="139"/>
    </location>
</feature>
<dbReference type="SUPFAM" id="SSF48452">
    <property type="entry name" value="TPR-like"/>
    <property type="match status" value="1"/>
</dbReference>
<dbReference type="InterPro" id="IPR045153">
    <property type="entry name" value="Est1/Ebs1-like"/>
</dbReference>
<dbReference type="FunFam" id="3.40.50.1010:FF:000056">
    <property type="entry name" value="Unplaced genomic scaffold supercont1.1, whole genome shotgun sequence"/>
    <property type="match status" value="1"/>
</dbReference>